<keyword evidence="4 7" id="KW-1133">Transmembrane helix</keyword>
<dbReference type="EMBL" id="BOMS01000165">
    <property type="protein sequence ID" value="GIE73132.1"/>
    <property type="molecule type" value="Genomic_DNA"/>
</dbReference>
<comment type="subcellular location">
    <subcellularLocation>
        <location evidence="1">Cell membrane</location>
        <topology evidence="1">Multi-pass membrane protein</topology>
    </subcellularLocation>
</comment>
<feature type="transmembrane region" description="Helical" evidence="7">
    <location>
        <begin position="296"/>
        <end position="322"/>
    </location>
</feature>
<feature type="domain" description="MacB-like periplasmic core" evidence="9">
    <location>
        <begin position="417"/>
        <end position="622"/>
    </location>
</feature>
<sequence>MSAVWRAARAAVHRRKLQTFVIGLVVLLCTATGVVSLALLDAVSAPFDRAFEAQRGAQVVATYDPARVSDDQLIGASTGLTAIAGPFPQVVIEPAGDAGSFLGGRPLTVAGRADPGGAVDQLDLWHGRWPSGPGEIVLAAEPHPDDYDLGPFADTTTVTAGRVTLRVVGWAFSISGSADGWVTPAQAAALHPTATQMLYRFAGDVATRDALKARVAGVATGLPGGALLSAQPYLVLKEKAAAQPGTYLPFLATFGVLGLLVAVIIVGNVVSGAVVSGLRHIGVLKAIGFTPRQVVAVYLTMVGVPAVAGAVLGTLLGANAAQPMLVSTFRGLGFGQEAGTRAWVWAAGLIGVPMIVLLAALLPARRAHRLSAAEVISAGSAPRRGHGLRVQRALSATRLPRSVSLGLGLPFARPGRTALTLATLVLGVTTVTFAVGLSDSVVRITGLGDQAAGQIGVRAYNTDERATTTRTDAQVEELLRGMPGTARIATYLNQSVSVVGSSEPILVNFGRGEVAAMGYEAQLLEGHWIDGPDQVVAPSQLLNRRGLRVGDQLTVVLGGGRRAITVVGETMSGAPGPVGLFADWQLLDQLDPGRKLIPFEYRYQVQVTEGTDLDGYAAAVRAADPGLYSWNDAGDSSFAVVVTSFAGVVSVLLAVVTALGVLNTVALTVHDRRRDLGMLKSIGMTPRQVVAMMVTSVAALGVAGGLAGIPLGMVAHRFIVPLAARAAAIRLPGEVLRVWRPGLLALLVLSGVLIAVLGALLPARAAARVSIAQVLHNE</sequence>
<evidence type="ECO:0000313" key="11">
    <source>
        <dbReference type="Proteomes" id="UP000624709"/>
    </source>
</evidence>
<gene>
    <name evidence="10" type="ORF">Apa02nite_092400</name>
</gene>
<feature type="transmembrane region" description="Helical" evidence="7">
    <location>
        <begin position="20"/>
        <end position="40"/>
    </location>
</feature>
<dbReference type="InterPro" id="IPR050250">
    <property type="entry name" value="Macrolide_Exporter_MacB"/>
</dbReference>
<comment type="similarity">
    <text evidence="6">Belongs to the ABC-4 integral membrane protein family.</text>
</comment>
<evidence type="ECO:0008006" key="12">
    <source>
        <dbReference type="Google" id="ProtNLM"/>
    </source>
</evidence>
<evidence type="ECO:0000313" key="10">
    <source>
        <dbReference type="EMBL" id="GIE73132.1"/>
    </source>
</evidence>
<evidence type="ECO:0000259" key="9">
    <source>
        <dbReference type="Pfam" id="PF12704"/>
    </source>
</evidence>
<reference evidence="10 11" key="1">
    <citation type="submission" date="2021-01" db="EMBL/GenBank/DDBJ databases">
        <title>Whole genome shotgun sequence of Actinoplanes palleronii NBRC 14916.</title>
        <authorList>
            <person name="Komaki H."/>
            <person name="Tamura T."/>
        </authorList>
    </citation>
    <scope>NUCLEOTIDE SEQUENCE [LARGE SCALE GENOMIC DNA]</scope>
    <source>
        <strain evidence="10 11">NBRC 14916</strain>
    </source>
</reference>
<comment type="caution">
    <text evidence="10">The sequence shown here is derived from an EMBL/GenBank/DDBJ whole genome shotgun (WGS) entry which is preliminary data.</text>
</comment>
<feature type="domain" description="ABC3 transporter permease C-terminal" evidence="8">
    <location>
        <begin position="648"/>
        <end position="770"/>
    </location>
</feature>
<feature type="transmembrane region" description="Helical" evidence="7">
    <location>
        <begin position="418"/>
        <end position="437"/>
    </location>
</feature>
<evidence type="ECO:0000256" key="1">
    <source>
        <dbReference type="ARBA" id="ARBA00004651"/>
    </source>
</evidence>
<keyword evidence="2" id="KW-1003">Cell membrane</keyword>
<evidence type="ECO:0000256" key="7">
    <source>
        <dbReference type="SAM" id="Phobius"/>
    </source>
</evidence>
<proteinExistence type="inferred from homology"/>
<evidence type="ECO:0000256" key="5">
    <source>
        <dbReference type="ARBA" id="ARBA00023136"/>
    </source>
</evidence>
<name>A0ABQ4BR44_9ACTN</name>
<feature type="transmembrane region" description="Helical" evidence="7">
    <location>
        <begin position="247"/>
        <end position="275"/>
    </location>
</feature>
<keyword evidence="11" id="KW-1185">Reference proteome</keyword>
<dbReference type="InterPro" id="IPR025857">
    <property type="entry name" value="MacB_PCD"/>
</dbReference>
<evidence type="ECO:0000259" key="8">
    <source>
        <dbReference type="Pfam" id="PF02687"/>
    </source>
</evidence>
<evidence type="ECO:0000256" key="6">
    <source>
        <dbReference type="ARBA" id="ARBA00038076"/>
    </source>
</evidence>
<dbReference type="RefSeq" id="WP_239165036.1">
    <property type="nucleotide sequence ID" value="NZ_BAAATY010000058.1"/>
</dbReference>
<feature type="transmembrane region" description="Helical" evidence="7">
    <location>
        <begin position="645"/>
        <end position="669"/>
    </location>
</feature>
<feature type="transmembrane region" description="Helical" evidence="7">
    <location>
        <begin position="342"/>
        <end position="362"/>
    </location>
</feature>
<dbReference type="Proteomes" id="UP000624709">
    <property type="component" value="Unassembled WGS sequence"/>
</dbReference>
<dbReference type="PANTHER" id="PTHR30572:SF4">
    <property type="entry name" value="ABC TRANSPORTER PERMEASE YTRF"/>
    <property type="match status" value="1"/>
</dbReference>
<dbReference type="Pfam" id="PF12704">
    <property type="entry name" value="MacB_PCD"/>
    <property type="match status" value="1"/>
</dbReference>
<dbReference type="InterPro" id="IPR003838">
    <property type="entry name" value="ABC3_permease_C"/>
</dbReference>
<feature type="domain" description="ABC3 transporter permease C-terminal" evidence="8">
    <location>
        <begin position="253"/>
        <end position="370"/>
    </location>
</feature>
<accession>A0ABQ4BR44</accession>
<dbReference type="Pfam" id="PF02687">
    <property type="entry name" value="FtsX"/>
    <property type="match status" value="2"/>
</dbReference>
<evidence type="ECO:0000256" key="2">
    <source>
        <dbReference type="ARBA" id="ARBA00022475"/>
    </source>
</evidence>
<feature type="transmembrane region" description="Helical" evidence="7">
    <location>
        <begin position="739"/>
        <end position="761"/>
    </location>
</feature>
<evidence type="ECO:0000256" key="4">
    <source>
        <dbReference type="ARBA" id="ARBA00022989"/>
    </source>
</evidence>
<feature type="transmembrane region" description="Helical" evidence="7">
    <location>
        <begin position="690"/>
        <end position="719"/>
    </location>
</feature>
<keyword evidence="5 7" id="KW-0472">Membrane</keyword>
<dbReference type="PANTHER" id="PTHR30572">
    <property type="entry name" value="MEMBRANE COMPONENT OF TRANSPORTER-RELATED"/>
    <property type="match status" value="1"/>
</dbReference>
<keyword evidence="3 7" id="KW-0812">Transmembrane</keyword>
<organism evidence="10 11">
    <name type="scientific">Actinoplanes palleronii</name>
    <dbReference type="NCBI Taxonomy" id="113570"/>
    <lineage>
        <taxon>Bacteria</taxon>
        <taxon>Bacillati</taxon>
        <taxon>Actinomycetota</taxon>
        <taxon>Actinomycetes</taxon>
        <taxon>Micromonosporales</taxon>
        <taxon>Micromonosporaceae</taxon>
        <taxon>Actinoplanes</taxon>
    </lineage>
</organism>
<evidence type="ECO:0000256" key="3">
    <source>
        <dbReference type="ARBA" id="ARBA00022692"/>
    </source>
</evidence>
<protein>
    <recommendedName>
        <fullName evidence="12">ABC transport system permease protein</fullName>
    </recommendedName>
</protein>